<evidence type="ECO:0000313" key="1">
    <source>
        <dbReference type="EMBL" id="JAI00553.1"/>
    </source>
</evidence>
<dbReference type="AlphaFoldDB" id="A0A0E9XCS6"/>
<name>A0A0E9XCS6_ANGAN</name>
<organism evidence="1">
    <name type="scientific">Anguilla anguilla</name>
    <name type="common">European freshwater eel</name>
    <name type="synonym">Muraena anguilla</name>
    <dbReference type="NCBI Taxonomy" id="7936"/>
    <lineage>
        <taxon>Eukaryota</taxon>
        <taxon>Metazoa</taxon>
        <taxon>Chordata</taxon>
        <taxon>Craniata</taxon>
        <taxon>Vertebrata</taxon>
        <taxon>Euteleostomi</taxon>
        <taxon>Actinopterygii</taxon>
        <taxon>Neopterygii</taxon>
        <taxon>Teleostei</taxon>
        <taxon>Anguilliformes</taxon>
        <taxon>Anguillidae</taxon>
        <taxon>Anguilla</taxon>
    </lineage>
</organism>
<sequence length="17" mass="1779">MSSHDPLSGRVRHSVGG</sequence>
<accession>A0A0E9XCS6</accession>
<reference evidence="1" key="1">
    <citation type="submission" date="2014-11" db="EMBL/GenBank/DDBJ databases">
        <authorList>
            <person name="Amaro Gonzalez C."/>
        </authorList>
    </citation>
    <scope>NUCLEOTIDE SEQUENCE</scope>
</reference>
<reference evidence="1" key="2">
    <citation type="journal article" date="2015" name="Fish Shellfish Immunol.">
        <title>Early steps in the European eel (Anguilla anguilla)-Vibrio vulnificus interaction in the gills: Role of the RtxA13 toxin.</title>
        <authorList>
            <person name="Callol A."/>
            <person name="Pajuelo D."/>
            <person name="Ebbesson L."/>
            <person name="Teles M."/>
            <person name="MacKenzie S."/>
            <person name="Amaro C."/>
        </authorList>
    </citation>
    <scope>NUCLEOTIDE SEQUENCE</scope>
</reference>
<dbReference type="EMBL" id="GBXM01008025">
    <property type="protein sequence ID" value="JAI00553.1"/>
    <property type="molecule type" value="Transcribed_RNA"/>
</dbReference>
<proteinExistence type="predicted"/>
<protein>
    <submittedName>
        <fullName evidence="1">Uncharacterized protein</fullName>
    </submittedName>
</protein>